<evidence type="ECO:0000256" key="1">
    <source>
        <dbReference type="ARBA" id="ARBA00038420"/>
    </source>
</evidence>
<dbReference type="EMBL" id="CP034015">
    <property type="protein sequence ID" value="AZG72544.1"/>
    <property type="molecule type" value="Genomic_DNA"/>
</dbReference>
<dbReference type="InterPro" id="IPR036779">
    <property type="entry name" value="LysM_dom_sf"/>
</dbReference>
<dbReference type="Gene3D" id="3.10.350.10">
    <property type="entry name" value="LysM domain"/>
    <property type="match status" value="1"/>
</dbReference>
<dbReference type="Proteomes" id="UP000278035">
    <property type="component" value="Chromosome"/>
</dbReference>
<dbReference type="PANTHER" id="PTHR21666:SF263">
    <property type="entry name" value="MUREIN HYDROLASE ACTIVATOR NLPD"/>
    <property type="match status" value="1"/>
</dbReference>
<dbReference type="OrthoDB" id="9795421at2"/>
<dbReference type="KEGG" id="slj:EGC82_06970"/>
<protein>
    <submittedName>
        <fullName evidence="4">LysM peptidoglycan-binding domain-containing protein</fullName>
    </submittedName>
</protein>
<proteinExistence type="inferred from homology"/>
<gene>
    <name evidence="4" type="ORF">EGC82_06970</name>
</gene>
<feature type="region of interest" description="Disordered" evidence="2">
    <location>
        <begin position="26"/>
        <end position="47"/>
    </location>
</feature>
<dbReference type="SUPFAM" id="SSF51261">
    <property type="entry name" value="Duplicated hybrid motif"/>
    <property type="match status" value="1"/>
</dbReference>
<organism evidence="4 5">
    <name type="scientific">Shewanella livingstonensis</name>
    <dbReference type="NCBI Taxonomy" id="150120"/>
    <lineage>
        <taxon>Bacteria</taxon>
        <taxon>Pseudomonadati</taxon>
        <taxon>Pseudomonadota</taxon>
        <taxon>Gammaproteobacteria</taxon>
        <taxon>Alteromonadales</taxon>
        <taxon>Shewanellaceae</taxon>
        <taxon>Shewanella</taxon>
    </lineage>
</organism>
<feature type="domain" description="LysM" evidence="3">
    <location>
        <begin position="48"/>
        <end position="92"/>
    </location>
</feature>
<reference evidence="5" key="1">
    <citation type="submission" date="2018-11" db="EMBL/GenBank/DDBJ databases">
        <title>Shewanella sp. M2.</title>
        <authorList>
            <person name="Hwang Y.J."/>
            <person name="Hwang C.Y."/>
        </authorList>
    </citation>
    <scope>NUCLEOTIDE SEQUENCE [LARGE SCALE GENOMIC DNA]</scope>
    <source>
        <strain evidence="5">LMG 19866</strain>
    </source>
</reference>
<dbReference type="InterPro" id="IPR018392">
    <property type="entry name" value="LysM"/>
</dbReference>
<dbReference type="AlphaFoldDB" id="A0A3G8LSW2"/>
<dbReference type="CDD" id="cd12797">
    <property type="entry name" value="M23_peptidase"/>
    <property type="match status" value="1"/>
</dbReference>
<dbReference type="InterPro" id="IPR016047">
    <property type="entry name" value="M23ase_b-sheet_dom"/>
</dbReference>
<name>A0A3G8LSW2_9GAMM</name>
<evidence type="ECO:0000259" key="3">
    <source>
        <dbReference type="PROSITE" id="PS51782"/>
    </source>
</evidence>
<dbReference type="Gene3D" id="2.70.70.10">
    <property type="entry name" value="Glucose Permease (Domain IIA)"/>
    <property type="match status" value="1"/>
</dbReference>
<evidence type="ECO:0000256" key="2">
    <source>
        <dbReference type="SAM" id="MobiDB-lite"/>
    </source>
</evidence>
<dbReference type="GO" id="GO:0009279">
    <property type="term" value="C:cell outer membrane"/>
    <property type="evidence" value="ECO:0007669"/>
    <property type="project" value="TreeGrafter"/>
</dbReference>
<accession>A0A3G8LSW2</accession>
<comment type="similarity">
    <text evidence="1">Belongs to the E.coli NlpD/Haemophilus LppB family.</text>
</comment>
<dbReference type="PANTHER" id="PTHR21666">
    <property type="entry name" value="PEPTIDASE-RELATED"/>
    <property type="match status" value="1"/>
</dbReference>
<dbReference type="PROSITE" id="PS51782">
    <property type="entry name" value="LYSM"/>
    <property type="match status" value="1"/>
</dbReference>
<dbReference type="InterPro" id="IPR011055">
    <property type="entry name" value="Dup_hybrid_motif"/>
</dbReference>
<dbReference type="GO" id="GO:0032153">
    <property type="term" value="C:cell division site"/>
    <property type="evidence" value="ECO:0007669"/>
    <property type="project" value="TreeGrafter"/>
</dbReference>
<dbReference type="CDD" id="cd00118">
    <property type="entry name" value="LysM"/>
    <property type="match status" value="1"/>
</dbReference>
<dbReference type="SMART" id="SM00257">
    <property type="entry name" value="LysM"/>
    <property type="match status" value="1"/>
</dbReference>
<keyword evidence="5" id="KW-1185">Reference proteome</keyword>
<sequence>MNTGWPNFVVLAIMLSGCSFQAERPAPVDSLSSKNHGPRYHKGSLKTDKYRVKKGDTLYSIAWGAGRNFVEVARLNRLSTPYTIYPGQMLNLSATTNRPSAMVRPSQAYVGPVQTQAITKPYISSSIGSKLETIKPAEVPTPSPAVVSVRTKKDLDHKVKPAYSVTTTQQTINQNTSGSVANLPPQVQQWHWPVRGRIIGYFSASEQGNQGIKIAGNRGDIIKAAADGRVVYAGNALRGYGNLVIIKHNDDFLSAYAHADTILVKERQYVTAGQTVAKMGSTGTNQVMLHFEVRFHGKSVNPLRYLPKQ</sequence>
<evidence type="ECO:0000313" key="5">
    <source>
        <dbReference type="Proteomes" id="UP000278035"/>
    </source>
</evidence>
<dbReference type="InterPro" id="IPR050570">
    <property type="entry name" value="Cell_wall_metabolism_enzyme"/>
</dbReference>
<dbReference type="GO" id="GO:0004222">
    <property type="term" value="F:metalloendopeptidase activity"/>
    <property type="evidence" value="ECO:0007669"/>
    <property type="project" value="TreeGrafter"/>
</dbReference>
<dbReference type="Pfam" id="PF01476">
    <property type="entry name" value="LysM"/>
    <property type="match status" value="1"/>
</dbReference>
<evidence type="ECO:0000313" key="4">
    <source>
        <dbReference type="EMBL" id="AZG72544.1"/>
    </source>
</evidence>
<dbReference type="Pfam" id="PF01551">
    <property type="entry name" value="Peptidase_M23"/>
    <property type="match status" value="1"/>
</dbReference>